<proteinExistence type="predicted"/>
<dbReference type="Pfam" id="PF02777">
    <property type="entry name" value="Sod_Fe_C"/>
    <property type="match status" value="1"/>
</dbReference>
<dbReference type="SUPFAM" id="SSF52821">
    <property type="entry name" value="Rhodanese/Cell cycle control phosphatase"/>
    <property type="match status" value="1"/>
</dbReference>
<dbReference type="EMBL" id="SACR01000007">
    <property type="protein sequence ID" value="RVU43379.1"/>
    <property type="molecule type" value="Genomic_DNA"/>
</dbReference>
<gene>
    <name evidence="2" type="ORF">EOE66_20785</name>
</gene>
<evidence type="ECO:0000313" key="3">
    <source>
        <dbReference type="Proteomes" id="UP000285575"/>
    </source>
</evidence>
<dbReference type="SUPFAM" id="SSF54719">
    <property type="entry name" value="Fe,Mn superoxide dismutase (SOD), C-terminal domain"/>
    <property type="match status" value="1"/>
</dbReference>
<name>A0A437R9C0_9BURK</name>
<dbReference type="GO" id="GO:0046872">
    <property type="term" value="F:metal ion binding"/>
    <property type="evidence" value="ECO:0007669"/>
    <property type="project" value="InterPro"/>
</dbReference>
<evidence type="ECO:0000259" key="1">
    <source>
        <dbReference type="PROSITE" id="PS50206"/>
    </source>
</evidence>
<dbReference type="Gene3D" id="3.55.40.20">
    <property type="entry name" value="Iron/manganese superoxide dismutase, C-terminal domain"/>
    <property type="match status" value="1"/>
</dbReference>
<comment type="caution">
    <text evidence="2">The sequence shown here is derived from an EMBL/GenBank/DDBJ whole genome shotgun (WGS) entry which is preliminary data.</text>
</comment>
<sequence>MRAMTDPIKRPPQRCGWPCSRARRWRPWCTPTTRWERFAPICAPNTLHASFPGVSGVLAAMGILALDMYEHAYHLDFGAAAGAYVDAFMANIDWAAVYGRYQQAVHAACEPFGVAQDDIGDALLLDVRRAGVFDQASTVLPGARWCDPSAVADWSGNVPADRALVVYCVYGYEVGRVTAMRLRAAGLDARYLRGGIDAWQAAGRPLADKPAAGSAT</sequence>
<dbReference type="InterPro" id="IPR036314">
    <property type="entry name" value="SOD_C_sf"/>
</dbReference>
<protein>
    <recommendedName>
        <fullName evidence="1">Rhodanese domain-containing protein</fullName>
    </recommendedName>
</protein>
<dbReference type="SMART" id="SM00450">
    <property type="entry name" value="RHOD"/>
    <property type="match status" value="1"/>
</dbReference>
<dbReference type="Proteomes" id="UP000285575">
    <property type="component" value="Unassembled WGS sequence"/>
</dbReference>
<feature type="domain" description="Rhodanese" evidence="1">
    <location>
        <begin position="118"/>
        <end position="208"/>
    </location>
</feature>
<dbReference type="AlphaFoldDB" id="A0A437R9C0"/>
<dbReference type="OrthoDB" id="9811849at2"/>
<dbReference type="GO" id="GO:0004784">
    <property type="term" value="F:superoxide dismutase activity"/>
    <property type="evidence" value="ECO:0007669"/>
    <property type="project" value="InterPro"/>
</dbReference>
<organism evidence="2 3">
    <name type="scientific">Rubrivivax rivuli</name>
    <dbReference type="NCBI Taxonomy" id="1862385"/>
    <lineage>
        <taxon>Bacteria</taxon>
        <taxon>Pseudomonadati</taxon>
        <taxon>Pseudomonadota</taxon>
        <taxon>Betaproteobacteria</taxon>
        <taxon>Burkholderiales</taxon>
        <taxon>Sphaerotilaceae</taxon>
        <taxon>Rubrivivax</taxon>
    </lineage>
</organism>
<dbReference type="PROSITE" id="PS50206">
    <property type="entry name" value="RHODANESE_3"/>
    <property type="match status" value="1"/>
</dbReference>
<evidence type="ECO:0000313" key="2">
    <source>
        <dbReference type="EMBL" id="RVU43379.1"/>
    </source>
</evidence>
<dbReference type="Gene3D" id="3.40.250.10">
    <property type="entry name" value="Rhodanese-like domain"/>
    <property type="match status" value="1"/>
</dbReference>
<dbReference type="InterPro" id="IPR001763">
    <property type="entry name" value="Rhodanese-like_dom"/>
</dbReference>
<keyword evidence="3" id="KW-1185">Reference proteome</keyword>
<dbReference type="InterPro" id="IPR019832">
    <property type="entry name" value="Mn/Fe_SOD_C"/>
</dbReference>
<accession>A0A437R9C0</accession>
<reference evidence="2 3" key="1">
    <citation type="submission" date="2019-01" db="EMBL/GenBank/DDBJ databases">
        <authorList>
            <person name="Chen W.-M."/>
        </authorList>
    </citation>
    <scope>NUCLEOTIDE SEQUENCE [LARGE SCALE GENOMIC DNA]</scope>
    <source>
        <strain evidence="2 3">KYPY4</strain>
    </source>
</reference>
<dbReference type="Pfam" id="PF00581">
    <property type="entry name" value="Rhodanese"/>
    <property type="match status" value="1"/>
</dbReference>
<dbReference type="InterPro" id="IPR036873">
    <property type="entry name" value="Rhodanese-like_dom_sf"/>
</dbReference>